<dbReference type="AlphaFoldDB" id="A0A256LA05"/>
<comment type="caution">
    <text evidence="3">The sequence shown here is derived from an EMBL/GenBank/DDBJ whole genome shotgun (WGS) entry which is preliminary data.</text>
</comment>
<organism evidence="3 4">
    <name type="scientific">Lactobacillus taiwanensis</name>
    <dbReference type="NCBI Taxonomy" id="508451"/>
    <lineage>
        <taxon>Bacteria</taxon>
        <taxon>Bacillati</taxon>
        <taxon>Bacillota</taxon>
        <taxon>Bacilli</taxon>
        <taxon>Lactobacillales</taxon>
        <taxon>Lactobacillaceae</taxon>
        <taxon>Lactobacillus</taxon>
    </lineage>
</organism>
<keyword evidence="5" id="KW-1185">Reference proteome</keyword>
<dbReference type="CDD" id="cd10443">
    <property type="entry name" value="GIY-YIG_HE_Tlr8p_PBC-V_like"/>
    <property type="match status" value="1"/>
</dbReference>
<dbReference type="Proteomes" id="UP000216316">
    <property type="component" value="Unassembled WGS sequence"/>
</dbReference>
<evidence type="ECO:0000313" key="5">
    <source>
        <dbReference type="Proteomes" id="UP000216316"/>
    </source>
</evidence>
<feature type="domain" description="GIY-YIG" evidence="1">
    <location>
        <begin position="2"/>
        <end position="94"/>
    </location>
</feature>
<dbReference type="InterPro" id="IPR000305">
    <property type="entry name" value="GIY-YIG_endonuc"/>
</dbReference>
<dbReference type="Gene3D" id="3.40.1440.10">
    <property type="entry name" value="GIY-YIG endonuclease"/>
    <property type="match status" value="1"/>
</dbReference>
<dbReference type="InterPro" id="IPR035901">
    <property type="entry name" value="GIY-YIG_endonuc_sf"/>
</dbReference>
<dbReference type="SMART" id="SM00465">
    <property type="entry name" value="GIYc"/>
    <property type="match status" value="1"/>
</dbReference>
<dbReference type="EMBL" id="NGNX01000063">
    <property type="protein sequence ID" value="OYR89916.1"/>
    <property type="molecule type" value="Genomic_DNA"/>
</dbReference>
<reference evidence="4 5" key="3">
    <citation type="submission" date="2017-09" db="EMBL/GenBank/DDBJ databases">
        <title>Tripartite evolution among Lactobacillus johnsonii, Lactobacillus taiwanensis, Lactobacillus reuteri and their rodent host.</title>
        <authorList>
            <person name="Wang T."/>
            <person name="Knowles S."/>
            <person name="Cheng C."/>
        </authorList>
    </citation>
    <scope>NUCLEOTIDE SEQUENCE [LARGE SCALE GENOMIC DNA]</scope>
    <source>
        <strain evidence="3 4">609q</strain>
        <strain evidence="2 5">609u</strain>
    </source>
</reference>
<dbReference type="InterPro" id="IPR006350">
    <property type="entry name" value="Intron_endoG1"/>
</dbReference>
<evidence type="ECO:0000313" key="2">
    <source>
        <dbReference type="EMBL" id="OYR86847.1"/>
    </source>
</evidence>
<sequence>MNSYFLYKHTNQINGKVYIGITNDISRRWRNQGIEYKPHSSNTSRFWNAIQKYGWNNFKHEILINNLTSQEACKKEIEYIAKYDSTNRLKGYNIASGGNGGRIWKEHPRGMLGKHQTKFEIESHRLLLSDPHKNPMLNGKTVWGRTHPHPRGMLGKHQTEHHRLVMSKQVGNKNPNSKGLKVIFPNNTIRTWPTMKAFVDEYGFYKVYELVKSGKPYNVDLRKIKKKDREKCSYFMGCIFKHQ</sequence>
<name>A0A256LA05_9LACO</name>
<evidence type="ECO:0000259" key="1">
    <source>
        <dbReference type="PROSITE" id="PS50164"/>
    </source>
</evidence>
<evidence type="ECO:0000313" key="3">
    <source>
        <dbReference type="EMBL" id="OYR89916.1"/>
    </source>
</evidence>
<evidence type="ECO:0000313" key="4">
    <source>
        <dbReference type="Proteomes" id="UP000215828"/>
    </source>
</evidence>
<protein>
    <recommendedName>
        <fullName evidence="1">GIY-YIG domain-containing protein</fullName>
    </recommendedName>
</protein>
<proteinExistence type="predicted"/>
<reference evidence="3 4" key="1">
    <citation type="submission" date="2017-04" db="EMBL/GenBank/DDBJ databases">
        <authorList>
            <person name="Afonso C.L."/>
            <person name="Miller P.J."/>
            <person name="Scott M.A."/>
            <person name="Spackman E."/>
            <person name="Goraichik I."/>
            <person name="Dimitrov K.M."/>
            <person name="Suarez D.L."/>
            <person name="Swayne D.E."/>
        </authorList>
    </citation>
    <scope>NUCLEOTIDE SEQUENCE [LARGE SCALE GENOMIC DNA]</scope>
    <source>
        <strain evidence="3 4">609q</strain>
    </source>
</reference>
<gene>
    <name evidence="2" type="ORF">CBF53_10370</name>
    <name evidence="3" type="ORF">CBF70_11120</name>
</gene>
<dbReference type="Pfam" id="PF01541">
    <property type="entry name" value="GIY-YIG"/>
    <property type="match status" value="1"/>
</dbReference>
<dbReference type="SUPFAM" id="SSF82771">
    <property type="entry name" value="GIY-YIG endonuclease"/>
    <property type="match status" value="1"/>
</dbReference>
<dbReference type="GO" id="GO:0004519">
    <property type="term" value="F:endonuclease activity"/>
    <property type="evidence" value="ECO:0007669"/>
    <property type="project" value="InterPro"/>
</dbReference>
<dbReference type="RefSeq" id="WP_094495947.1">
    <property type="nucleotide sequence ID" value="NZ_CANDSM010000011.1"/>
</dbReference>
<accession>A0A256LA05</accession>
<dbReference type="NCBIfam" id="TIGR01453">
    <property type="entry name" value="grpIintron_endo"/>
    <property type="match status" value="1"/>
</dbReference>
<dbReference type="EMBL" id="NGNV01000063">
    <property type="protein sequence ID" value="OYR86847.1"/>
    <property type="molecule type" value="Genomic_DNA"/>
</dbReference>
<reference evidence="2" key="2">
    <citation type="submission" date="2017-05" db="EMBL/GenBank/DDBJ databases">
        <authorList>
            <person name="Lin X.B."/>
            <person name="Stothard P."/>
            <person name="Tasseva G."/>
            <person name="Walter J."/>
        </authorList>
    </citation>
    <scope>NUCLEOTIDE SEQUENCE</scope>
    <source>
        <strain evidence="2">609u</strain>
    </source>
</reference>
<dbReference type="Proteomes" id="UP000215828">
    <property type="component" value="Unassembled WGS sequence"/>
</dbReference>
<dbReference type="PROSITE" id="PS50164">
    <property type="entry name" value="GIY_YIG"/>
    <property type="match status" value="1"/>
</dbReference>